<dbReference type="Gene3D" id="3.30.450.40">
    <property type="match status" value="1"/>
</dbReference>
<name>A0A150SPT1_SORCE</name>
<dbReference type="AlphaFoldDB" id="A0A150SPT1"/>
<keyword evidence="3" id="KW-0804">Transcription</keyword>
<dbReference type="Gene3D" id="1.10.10.10">
    <property type="entry name" value="Winged helix-like DNA-binding domain superfamily/Winged helix DNA-binding domain"/>
    <property type="match status" value="1"/>
</dbReference>
<dbReference type="SUPFAM" id="SSF55781">
    <property type="entry name" value="GAF domain-like"/>
    <property type="match status" value="1"/>
</dbReference>
<evidence type="ECO:0000313" key="7">
    <source>
        <dbReference type="Proteomes" id="UP000075635"/>
    </source>
</evidence>
<comment type="caution">
    <text evidence="6">The sequence shown here is derived from an EMBL/GenBank/DDBJ whole genome shotgun (WGS) entry which is preliminary data.</text>
</comment>
<dbReference type="InterPro" id="IPR016032">
    <property type="entry name" value="Sig_transdc_resp-reg_C-effctor"/>
</dbReference>
<feature type="region of interest" description="Disordered" evidence="4">
    <location>
        <begin position="358"/>
        <end position="387"/>
    </location>
</feature>
<dbReference type="PANTHER" id="PTHR44688">
    <property type="entry name" value="DNA-BINDING TRANSCRIPTIONAL ACTIVATOR DEVR_DOSR"/>
    <property type="match status" value="1"/>
</dbReference>
<evidence type="ECO:0000256" key="4">
    <source>
        <dbReference type="SAM" id="MobiDB-lite"/>
    </source>
</evidence>
<protein>
    <recommendedName>
        <fullName evidence="5">HTH luxR-type domain-containing protein</fullName>
    </recommendedName>
</protein>
<dbReference type="PROSITE" id="PS50043">
    <property type="entry name" value="HTH_LUXR_2"/>
    <property type="match status" value="1"/>
</dbReference>
<dbReference type="EMBL" id="JEMB01000731">
    <property type="protein sequence ID" value="KYF94461.1"/>
    <property type="molecule type" value="Genomic_DNA"/>
</dbReference>
<keyword evidence="1" id="KW-0805">Transcription regulation</keyword>
<dbReference type="SMART" id="SM00421">
    <property type="entry name" value="HTH_LUXR"/>
    <property type="match status" value="1"/>
</dbReference>
<dbReference type="GO" id="GO:0003677">
    <property type="term" value="F:DNA binding"/>
    <property type="evidence" value="ECO:0007669"/>
    <property type="project" value="UniProtKB-KW"/>
</dbReference>
<feature type="compositionally biased region" description="Low complexity" evidence="4">
    <location>
        <begin position="358"/>
        <end position="368"/>
    </location>
</feature>
<organism evidence="6 7">
    <name type="scientific">Sorangium cellulosum</name>
    <name type="common">Polyangium cellulosum</name>
    <dbReference type="NCBI Taxonomy" id="56"/>
    <lineage>
        <taxon>Bacteria</taxon>
        <taxon>Pseudomonadati</taxon>
        <taxon>Myxococcota</taxon>
        <taxon>Polyangia</taxon>
        <taxon>Polyangiales</taxon>
        <taxon>Polyangiaceae</taxon>
        <taxon>Sorangium</taxon>
    </lineage>
</organism>
<keyword evidence="2" id="KW-0238">DNA-binding</keyword>
<evidence type="ECO:0000313" key="6">
    <source>
        <dbReference type="EMBL" id="KYF94461.1"/>
    </source>
</evidence>
<evidence type="ECO:0000259" key="5">
    <source>
        <dbReference type="PROSITE" id="PS50043"/>
    </source>
</evidence>
<dbReference type="PRINTS" id="PR00038">
    <property type="entry name" value="HTHLUXR"/>
</dbReference>
<dbReference type="InterPro" id="IPR036388">
    <property type="entry name" value="WH-like_DNA-bd_sf"/>
</dbReference>
<evidence type="ECO:0000256" key="1">
    <source>
        <dbReference type="ARBA" id="ARBA00023015"/>
    </source>
</evidence>
<dbReference type="Proteomes" id="UP000075635">
    <property type="component" value="Unassembled WGS sequence"/>
</dbReference>
<dbReference type="GO" id="GO:0006355">
    <property type="term" value="P:regulation of DNA-templated transcription"/>
    <property type="evidence" value="ECO:0007669"/>
    <property type="project" value="InterPro"/>
</dbReference>
<proteinExistence type="predicted"/>
<gene>
    <name evidence="6" type="ORF">BE17_42210</name>
</gene>
<feature type="domain" description="HTH luxR-type" evidence="5">
    <location>
        <begin position="294"/>
        <end position="359"/>
    </location>
</feature>
<dbReference type="InterPro" id="IPR000792">
    <property type="entry name" value="Tscrpt_reg_LuxR_C"/>
</dbReference>
<sequence>MGDRVQRCAHEQRLIIDFLQTLHGSLDLRTVIDTAFPMLLKLVPAEHGALCVSRKGEPGGYDWAMVDFPVDWFSAYEEMAGHDFVRQAVLRRPNTVLRDSEMITRKELTANMMYRRSLDVHMPLEHAMSVMLDFGQSWHAGVTLYRGRQRPFSDDERALLQQIVPSLASAVQNCRLFSDASRAGPMLDAILQQKGIEAVMVGAGCTEVARTRGAAALISRWFAPVELNRAGLPAAVLDQLSAVMRQRARVPEVPTRFTRQAPPGIELQITLVPLPDGAAPATWAVVLQENPLVPAAWQEALTPRESEVASRVVLGWDNELIADELGCAVGTVKKHLLHIYDKLGVSSRSGLCRAAQQEPAQRAAAGAPPERHRSAHAARWTDERPVR</sequence>
<dbReference type="CDD" id="cd06170">
    <property type="entry name" value="LuxR_C_like"/>
    <property type="match status" value="1"/>
</dbReference>
<accession>A0A150SPT1</accession>
<reference evidence="6 7" key="1">
    <citation type="submission" date="2014-02" db="EMBL/GenBank/DDBJ databases">
        <title>The small core and large imbalanced accessory genome model reveals a collaborative survival strategy of Sorangium cellulosum strains in nature.</title>
        <authorList>
            <person name="Han K."/>
            <person name="Peng R."/>
            <person name="Blom J."/>
            <person name="Li Y.-Z."/>
        </authorList>
    </citation>
    <scope>NUCLEOTIDE SEQUENCE [LARGE SCALE GENOMIC DNA]</scope>
    <source>
        <strain evidence="6 7">So0011-07</strain>
    </source>
</reference>
<dbReference type="Pfam" id="PF00196">
    <property type="entry name" value="GerE"/>
    <property type="match status" value="1"/>
</dbReference>
<dbReference type="PROSITE" id="PS00622">
    <property type="entry name" value="HTH_LUXR_1"/>
    <property type="match status" value="1"/>
</dbReference>
<dbReference type="PANTHER" id="PTHR44688:SF16">
    <property type="entry name" value="DNA-BINDING TRANSCRIPTIONAL ACTIVATOR DEVR_DOSR"/>
    <property type="match status" value="1"/>
</dbReference>
<dbReference type="SUPFAM" id="SSF46894">
    <property type="entry name" value="C-terminal effector domain of the bipartite response regulators"/>
    <property type="match status" value="1"/>
</dbReference>
<evidence type="ECO:0000256" key="3">
    <source>
        <dbReference type="ARBA" id="ARBA00023163"/>
    </source>
</evidence>
<evidence type="ECO:0000256" key="2">
    <source>
        <dbReference type="ARBA" id="ARBA00023125"/>
    </source>
</evidence>
<dbReference type="InterPro" id="IPR029016">
    <property type="entry name" value="GAF-like_dom_sf"/>
</dbReference>